<reference evidence="1 2" key="1">
    <citation type="submission" date="2017-03" db="EMBL/GenBank/DDBJ databases">
        <title>Genomic and clinical evidence uncovers the enterohepatic species Helicobacter valdiviensis as a potential human intestinal pathogen.</title>
        <authorList>
            <person name="Fresia P."/>
            <person name="Jara R."/>
            <person name="Sierra R."/>
            <person name="Ferres I."/>
            <person name="Greif G."/>
            <person name="Iraola G."/>
            <person name="Collado L."/>
        </authorList>
    </citation>
    <scope>NUCLEOTIDE SEQUENCE [LARGE SCALE GENOMIC DNA]</scope>
    <source>
        <strain evidence="1 2">WBE14</strain>
    </source>
</reference>
<sequence length="326" mass="38590">MLKKAIIAGVFMAVSLLMGAEEYRVLGKEDYYLFGIKPEKSFLWIIKKDKTAKVVLDTKECKILKDKENFLEFICTTQENMEQKFIFENEKLNFQTFKKEPIRHFSLERHRVKYSLNDDQKVPSKIEIEFFCSSEEGMQKILNTLYGQTFDCTNAKEIFIQEAKGLMRGHLENHQDIYSKESTQEYLIKHPWQDSIKDNVAYFTEEFIFFDRDENLYTKEDTKKYSRTGIAITEDGEEVDFNDVFGGFSKSLKKFLWNKYVDLAKKEGRKPMISFEDFKISEHNSRDFEATRFIYQAGEIMPKEMGVIELRWPYEEGIDANIKIKE</sequence>
<protein>
    <recommendedName>
        <fullName evidence="3">DUF3298 domain-containing protein</fullName>
    </recommendedName>
</protein>
<dbReference type="OrthoDB" id="5637at2"/>
<accession>A0A2W6MWA1</accession>
<proteinExistence type="predicted"/>
<name>A0A2W6MWA1_9HELI</name>
<dbReference type="RefSeq" id="WP_111229343.1">
    <property type="nucleotide sequence ID" value="NZ_NBIU01000005.1"/>
</dbReference>
<evidence type="ECO:0000313" key="1">
    <source>
        <dbReference type="EMBL" id="PZT48622.1"/>
    </source>
</evidence>
<comment type="caution">
    <text evidence="1">The sequence shown here is derived from an EMBL/GenBank/DDBJ whole genome shotgun (WGS) entry which is preliminary data.</text>
</comment>
<evidence type="ECO:0008006" key="3">
    <source>
        <dbReference type="Google" id="ProtNLM"/>
    </source>
</evidence>
<dbReference type="EMBL" id="NBIU01000005">
    <property type="protein sequence ID" value="PZT48622.1"/>
    <property type="molecule type" value="Genomic_DNA"/>
</dbReference>
<evidence type="ECO:0000313" key="2">
    <source>
        <dbReference type="Proteomes" id="UP000249746"/>
    </source>
</evidence>
<organism evidence="1 2">
    <name type="scientific">Helicobacter valdiviensis</name>
    <dbReference type="NCBI Taxonomy" id="1458358"/>
    <lineage>
        <taxon>Bacteria</taxon>
        <taxon>Pseudomonadati</taxon>
        <taxon>Campylobacterota</taxon>
        <taxon>Epsilonproteobacteria</taxon>
        <taxon>Campylobacterales</taxon>
        <taxon>Helicobacteraceae</taxon>
        <taxon>Helicobacter</taxon>
    </lineage>
</organism>
<dbReference type="Proteomes" id="UP000249746">
    <property type="component" value="Unassembled WGS sequence"/>
</dbReference>
<keyword evidence="2" id="KW-1185">Reference proteome</keyword>
<dbReference type="AlphaFoldDB" id="A0A2W6MWA1"/>
<gene>
    <name evidence="1" type="ORF">B6S12_03015</name>
</gene>